<dbReference type="Proteomes" id="UP001139125">
    <property type="component" value="Unassembled WGS sequence"/>
</dbReference>
<proteinExistence type="predicted"/>
<dbReference type="Gene3D" id="3.90.1150.200">
    <property type="match status" value="1"/>
</dbReference>
<protein>
    <submittedName>
        <fullName evidence="2">YdeI/OmpD-associated family protein</fullName>
    </submittedName>
</protein>
<dbReference type="PIRSF" id="PIRSF021308">
    <property type="entry name" value="UCP021308"/>
    <property type="match status" value="1"/>
</dbReference>
<accession>A0A9X2L1D4</accession>
<dbReference type="Pfam" id="PF13376">
    <property type="entry name" value="OmdA"/>
    <property type="match status" value="1"/>
</dbReference>
<sequence>MAKIKSIEAYIEKHERWEKSLRHLHKLISETELDMSIKWGQPVYSLKGKNVVGIGAFKEHFGLWFFHGALLDDPERHLHNAQEGKTKAMRQLRYHAFEEMDDKIITEFLHQAIENQKAGKEVKIDTKRKPKIPPLLATAFSKDEGLKAQFGKLTPGRQREYAQYISEAKQEATKQRRLDKIIPMIKQGIGLSDKYQK</sequence>
<evidence type="ECO:0000259" key="1">
    <source>
        <dbReference type="Pfam" id="PF08818"/>
    </source>
</evidence>
<dbReference type="InterPro" id="IPR014922">
    <property type="entry name" value="YdhG-like"/>
</dbReference>
<name>A0A9X2L1D4_9BACT</name>
<organism evidence="2 3">
    <name type="scientific">Gracilimonas sediminicola</name>
    <dbReference type="NCBI Taxonomy" id="2952158"/>
    <lineage>
        <taxon>Bacteria</taxon>
        <taxon>Pseudomonadati</taxon>
        <taxon>Balneolota</taxon>
        <taxon>Balneolia</taxon>
        <taxon>Balneolales</taxon>
        <taxon>Balneolaceae</taxon>
        <taxon>Gracilimonas</taxon>
    </lineage>
</organism>
<evidence type="ECO:0000313" key="2">
    <source>
        <dbReference type="EMBL" id="MCP9290437.1"/>
    </source>
</evidence>
<reference evidence="2" key="1">
    <citation type="submission" date="2022-06" db="EMBL/GenBank/DDBJ databases">
        <title>Gracilimonas sp. CAU 1638 isolated from sea sediment.</title>
        <authorList>
            <person name="Kim W."/>
        </authorList>
    </citation>
    <scope>NUCLEOTIDE SEQUENCE</scope>
    <source>
        <strain evidence="2">CAU 1638</strain>
    </source>
</reference>
<dbReference type="Pfam" id="PF08818">
    <property type="entry name" value="DUF1801"/>
    <property type="match status" value="1"/>
</dbReference>
<feature type="domain" description="YdhG-like" evidence="1">
    <location>
        <begin position="17"/>
        <end position="113"/>
    </location>
</feature>
<evidence type="ECO:0000313" key="3">
    <source>
        <dbReference type="Proteomes" id="UP001139125"/>
    </source>
</evidence>
<keyword evidence="3" id="KW-1185">Reference proteome</keyword>
<comment type="caution">
    <text evidence="2">The sequence shown here is derived from an EMBL/GenBank/DDBJ whole genome shotgun (WGS) entry which is preliminary data.</text>
</comment>
<dbReference type="RefSeq" id="WP_255132517.1">
    <property type="nucleotide sequence ID" value="NZ_CP175953.1"/>
</dbReference>
<dbReference type="AlphaFoldDB" id="A0A9X2L1D4"/>
<dbReference type="SUPFAM" id="SSF159888">
    <property type="entry name" value="YdhG-like"/>
    <property type="match status" value="1"/>
</dbReference>
<dbReference type="EMBL" id="JANDBC010000001">
    <property type="protein sequence ID" value="MCP9290437.1"/>
    <property type="molecule type" value="Genomic_DNA"/>
</dbReference>
<gene>
    <name evidence="2" type="ORF">NM125_02440</name>
</gene>
<dbReference type="InterPro" id="IPR016786">
    <property type="entry name" value="YdeI_bac"/>
</dbReference>